<comment type="subcellular location">
    <subcellularLocation>
        <location evidence="1">Membrane</location>
        <topology evidence="1">Multi-pass membrane protein</topology>
    </subcellularLocation>
</comment>
<evidence type="ECO:0000256" key="5">
    <source>
        <dbReference type="ARBA" id="ARBA00022737"/>
    </source>
</evidence>
<dbReference type="PRINTS" id="PR01415">
    <property type="entry name" value="ANKYRIN"/>
</dbReference>
<keyword evidence="9 13" id="KW-0472">Membrane</keyword>
<keyword evidence="6 13" id="KW-1133">Transmembrane helix</keyword>
<feature type="transmembrane region" description="Helical" evidence="13">
    <location>
        <begin position="730"/>
        <end position="752"/>
    </location>
</feature>
<dbReference type="PROSITE" id="PS50088">
    <property type="entry name" value="ANK_REPEAT"/>
    <property type="match status" value="9"/>
</dbReference>
<dbReference type="SMART" id="SM00248">
    <property type="entry name" value="ANK"/>
    <property type="match status" value="15"/>
</dbReference>
<evidence type="ECO:0000256" key="8">
    <source>
        <dbReference type="ARBA" id="ARBA00023065"/>
    </source>
</evidence>
<keyword evidence="10" id="KW-0325">Glycoprotein</keyword>
<feature type="domain" description="Ion transport" evidence="14">
    <location>
        <begin position="733"/>
        <end position="1007"/>
    </location>
</feature>
<evidence type="ECO:0000256" key="13">
    <source>
        <dbReference type="SAM" id="Phobius"/>
    </source>
</evidence>
<feature type="transmembrane region" description="Helical" evidence="13">
    <location>
        <begin position="856"/>
        <end position="879"/>
    </location>
</feature>
<dbReference type="AlphaFoldDB" id="A0A7L7KCM0"/>
<feature type="repeat" description="ANK" evidence="12">
    <location>
        <begin position="492"/>
        <end position="524"/>
    </location>
</feature>
<dbReference type="Pfam" id="PF00023">
    <property type="entry name" value="Ank"/>
    <property type="match status" value="1"/>
</dbReference>
<dbReference type="GO" id="GO:0034703">
    <property type="term" value="C:cation channel complex"/>
    <property type="evidence" value="ECO:0007669"/>
    <property type="project" value="UniProtKB-ARBA"/>
</dbReference>
<evidence type="ECO:0000256" key="10">
    <source>
        <dbReference type="ARBA" id="ARBA00023180"/>
    </source>
</evidence>
<dbReference type="InterPro" id="IPR005821">
    <property type="entry name" value="Ion_trans_dom"/>
</dbReference>
<dbReference type="Pfam" id="PF12796">
    <property type="entry name" value="Ank_2"/>
    <property type="match status" value="4"/>
</dbReference>
<keyword evidence="15" id="KW-0675">Receptor</keyword>
<evidence type="ECO:0000256" key="3">
    <source>
        <dbReference type="ARBA" id="ARBA00022606"/>
    </source>
</evidence>
<evidence type="ECO:0000256" key="1">
    <source>
        <dbReference type="ARBA" id="ARBA00004141"/>
    </source>
</evidence>
<dbReference type="PANTHER" id="PTHR47143">
    <property type="entry name" value="TRANSIENT RECEPTOR POTENTIAL CATION CHANNEL PROTEIN PAINLESS"/>
    <property type="match status" value="1"/>
</dbReference>
<evidence type="ECO:0000256" key="6">
    <source>
        <dbReference type="ARBA" id="ARBA00022989"/>
    </source>
</evidence>
<dbReference type="Gene3D" id="1.10.287.70">
    <property type="match status" value="1"/>
</dbReference>
<keyword evidence="3" id="KW-0716">Sensory transduction</keyword>
<evidence type="ECO:0000256" key="12">
    <source>
        <dbReference type="PROSITE-ProRule" id="PRU00023"/>
    </source>
</evidence>
<evidence type="ECO:0000259" key="14">
    <source>
        <dbReference type="Pfam" id="PF00520"/>
    </source>
</evidence>
<reference evidence="15" key="1">
    <citation type="submission" date="2019-09" db="EMBL/GenBank/DDBJ databases">
        <authorList>
            <person name="He H."/>
            <person name="Li Y."/>
        </authorList>
    </citation>
    <scope>NUCLEOTIDE SEQUENCE</scope>
</reference>
<feature type="transmembrane region" description="Helical" evidence="13">
    <location>
        <begin position="794"/>
        <end position="812"/>
    </location>
</feature>
<dbReference type="EMBL" id="MN520491">
    <property type="protein sequence ID" value="QMS80393.1"/>
    <property type="molecule type" value="mRNA"/>
</dbReference>
<feature type="repeat" description="ANK" evidence="12">
    <location>
        <begin position="456"/>
        <end position="478"/>
    </location>
</feature>
<dbReference type="GO" id="GO:0005216">
    <property type="term" value="F:monoatomic ion channel activity"/>
    <property type="evidence" value="ECO:0007669"/>
    <property type="project" value="InterPro"/>
</dbReference>
<keyword evidence="8" id="KW-0406">Ion transport</keyword>
<keyword evidence="2" id="KW-0813">Transport</keyword>
<feature type="transmembrane region" description="Helical" evidence="13">
    <location>
        <begin position="971"/>
        <end position="997"/>
    </location>
</feature>
<feature type="repeat" description="ANK" evidence="12">
    <location>
        <begin position="524"/>
        <end position="544"/>
    </location>
</feature>
<dbReference type="InterPro" id="IPR036770">
    <property type="entry name" value="Ankyrin_rpt-contain_sf"/>
</dbReference>
<keyword evidence="4 13" id="KW-0812">Transmembrane</keyword>
<keyword evidence="5" id="KW-0677">Repeat</keyword>
<accession>A0A7L7KCM0</accession>
<dbReference type="InterPro" id="IPR002110">
    <property type="entry name" value="Ankyrin_rpt"/>
</dbReference>
<sequence>MLSCSVILEIYFGLKCSRKVCTLPLRNHSLSSTGLDILEMKLAAESGNLEDFNKLFSAEPARLGVRDSKGRAAAHQAAARNKVNILQFIANHGGDLSIRDHVGNTPLHIAVEYEALDVIEYLLQTNVDTSILNNKQQAPIHIATELNRVSVLQLMSKYKERIDMRQGGEHGRTALHLAAIYDHDQCAKILISELGACPRRPCNNGYYPIHEAAKNASSRTMEVFLQWGESRGCSREEMISFYDAEGNVPLHSAVHSGDFKAVELCLKSGAKISTQQHDLSTPVHLACAQGAIDIVRLMFGLQPQEKALCLQSCDVQKMTPLHCAAMFDRAEIVQFLIQEGADINAMDKERRSPLLLAASRGGWRTVLALIRLKANIHLKDFNHRNILHLVVMNGGRLDEFATEVIKAQSTKDLQELLNEKDNMGCSPLHFASREGHIRSLENLIRLGACINLKNNNNESPLHFAARYGRYNTVKQLLDSEKGSFIINETDGDGLTPLHIASQQGHTRVVQLLLNRGALLHRDHNGRNPLHLAAMCGFTQTIELLHSVHSHLLDQVDKDGNTALHLATMENKPNSIALLLSMECKLLYNHIDLSAIDYAIYYKFPEAALAMVTHDSRAQEVMALRSDKHPCVTLALIASMPKVFESVQDKCITKANCKKDSKSFYIKYNFSCLQCPRYNQMTKKCQSSGEQHTLQKPIPLPALNAMVVHGRVELLAHPLSQKYLQMKWNSYGKYFHCAHLLFYMVFLIFVTYFSSKLMDVSRPIVSNNTKSIDFQRTYLQYTEINMTEEQMMIKAAMYTSAVIICIYIVLSSLREVLQLYQQRWQYLLDPTNLVSWMLYISSLTMVMPLLTGQTQALVSLQVSCASITVFLTWFTLLLNLQRFDMVGIYVVMFLEILQTLIKVLVVFSILIIAFGLAFYILLSQGDHLSFSTVPMSLMRTFSMMLGEIDFLGTYVQPFYLTDEDDRTLPYPFPAFLMLGIFMVLMPILLMNLLIGLAVGDIESVRRNAQLKRLAMQVVLHTELERKLPQVLLEKVDKMELIEYPNETKGKLGFLDMVIRKWLCNPFSDDGLEMVLENNEDYVSGELEKMKTKLKTISKNLEGQQVLLRLIIQKMEIKTEADEVDEGVSPKDLKHIAGINTKWTSPRVRNKLRSALSFSKAQSPK</sequence>
<dbReference type="PANTHER" id="PTHR47143:SF1">
    <property type="entry name" value="ION_TRANS DOMAIN-CONTAINING PROTEIN"/>
    <property type="match status" value="1"/>
</dbReference>
<evidence type="ECO:0000256" key="2">
    <source>
        <dbReference type="ARBA" id="ARBA00022448"/>
    </source>
</evidence>
<evidence type="ECO:0000256" key="11">
    <source>
        <dbReference type="ARBA" id="ARBA00023303"/>
    </source>
</evidence>
<feature type="repeat" description="ANK" evidence="12">
    <location>
        <begin position="69"/>
        <end position="101"/>
    </location>
</feature>
<dbReference type="SUPFAM" id="SSF48403">
    <property type="entry name" value="Ankyrin repeat"/>
    <property type="match status" value="2"/>
</dbReference>
<feature type="repeat" description="ANK" evidence="12">
    <location>
        <begin position="170"/>
        <end position="192"/>
    </location>
</feature>
<feature type="repeat" description="ANK" evidence="12">
    <location>
        <begin position="102"/>
        <end position="134"/>
    </location>
</feature>
<feature type="repeat" description="ANK" evidence="12">
    <location>
        <begin position="316"/>
        <end position="348"/>
    </location>
</feature>
<dbReference type="PROSITE" id="PS50297">
    <property type="entry name" value="ANK_REP_REGION"/>
    <property type="match status" value="9"/>
</dbReference>
<gene>
    <name evidence="15" type="primary">TRPA1</name>
</gene>
<dbReference type="Pfam" id="PF00520">
    <property type="entry name" value="Ion_trans"/>
    <property type="match status" value="1"/>
</dbReference>
<dbReference type="Gene3D" id="1.25.40.20">
    <property type="entry name" value="Ankyrin repeat-containing domain"/>
    <property type="match status" value="4"/>
</dbReference>
<feature type="repeat" description="ANK" evidence="12">
    <location>
        <begin position="423"/>
        <end position="455"/>
    </location>
</feature>
<evidence type="ECO:0000256" key="9">
    <source>
        <dbReference type="ARBA" id="ARBA00023136"/>
    </source>
</evidence>
<feature type="transmembrane region" description="Helical" evidence="13">
    <location>
        <begin position="899"/>
        <end position="921"/>
    </location>
</feature>
<proteinExistence type="evidence at transcript level"/>
<protein>
    <submittedName>
        <fullName evidence="15">Transient receptor potential cation channel subfamily A member 1</fullName>
    </submittedName>
</protein>
<evidence type="ECO:0000256" key="7">
    <source>
        <dbReference type="ARBA" id="ARBA00023043"/>
    </source>
</evidence>
<dbReference type="InterPro" id="IPR052076">
    <property type="entry name" value="TRP_cation_channel"/>
</dbReference>
<evidence type="ECO:0000256" key="4">
    <source>
        <dbReference type="ARBA" id="ARBA00022692"/>
    </source>
</evidence>
<keyword evidence="11" id="KW-0407">Ion channel</keyword>
<keyword evidence="7 12" id="KW-0040">ANK repeat</keyword>
<evidence type="ECO:0000313" key="15">
    <source>
        <dbReference type="EMBL" id="QMS80393.1"/>
    </source>
</evidence>
<name>A0A7L7KCM0_SOGFU</name>
<organism evidence="15">
    <name type="scientific">Sogatella furcifera</name>
    <name type="common">White-backed planthopper</name>
    <dbReference type="NCBI Taxonomy" id="113103"/>
    <lineage>
        <taxon>Eukaryota</taxon>
        <taxon>Metazoa</taxon>
        <taxon>Ecdysozoa</taxon>
        <taxon>Arthropoda</taxon>
        <taxon>Hexapoda</taxon>
        <taxon>Insecta</taxon>
        <taxon>Pterygota</taxon>
        <taxon>Neoptera</taxon>
        <taxon>Paraneoptera</taxon>
        <taxon>Hemiptera</taxon>
        <taxon>Auchenorrhyncha</taxon>
        <taxon>Fulgoroidea</taxon>
        <taxon>Delphacidae</taxon>
        <taxon>Delphacinae</taxon>
        <taxon>Sogatella</taxon>
    </lineage>
</organism>
<feature type="repeat" description="ANK" evidence="12">
    <location>
        <begin position="245"/>
        <end position="277"/>
    </location>
</feature>